<evidence type="ECO:0000313" key="1">
    <source>
        <dbReference type="EMBL" id="KAH7672346.1"/>
    </source>
</evidence>
<reference evidence="2" key="1">
    <citation type="journal article" date="2022" name="Nat. Commun.">
        <title>Chromosome evolution and the genetic basis of agronomically important traits in greater yam.</title>
        <authorList>
            <person name="Bredeson J.V."/>
            <person name="Lyons J.B."/>
            <person name="Oniyinde I.O."/>
            <person name="Okereke N.R."/>
            <person name="Kolade O."/>
            <person name="Nnabue I."/>
            <person name="Nwadili C.O."/>
            <person name="Hribova E."/>
            <person name="Parker M."/>
            <person name="Nwogha J."/>
            <person name="Shu S."/>
            <person name="Carlson J."/>
            <person name="Kariba R."/>
            <person name="Muthemba S."/>
            <person name="Knop K."/>
            <person name="Barton G.J."/>
            <person name="Sherwood A.V."/>
            <person name="Lopez-Montes A."/>
            <person name="Asiedu R."/>
            <person name="Jamnadass R."/>
            <person name="Muchugi A."/>
            <person name="Goodstein D."/>
            <person name="Egesi C.N."/>
            <person name="Featherston J."/>
            <person name="Asfaw A."/>
            <person name="Simpson G.G."/>
            <person name="Dolezel J."/>
            <person name="Hendre P.S."/>
            <person name="Van Deynze A."/>
            <person name="Kumar P.L."/>
            <person name="Obidiegwu J.E."/>
            <person name="Bhattacharjee R."/>
            <person name="Rokhsar D.S."/>
        </authorList>
    </citation>
    <scope>NUCLEOTIDE SEQUENCE [LARGE SCALE GENOMIC DNA]</scope>
    <source>
        <strain evidence="2">cv. TDa95/00328</strain>
    </source>
</reference>
<keyword evidence="1" id="KW-0378">Hydrolase</keyword>
<gene>
    <name evidence="1" type="ORF">IHE45_09G048500</name>
</gene>
<sequence length="378" mass="42708">MASLLTTLFLLILSLSTSSFSSPVPIRSEYEVSILFEGWIVKHKKSYKDSSEKEKRYEIFKDNLKYIDEHNAGNHTYTLTLTLFADLTVEEYRSTYLRKLPPPPEYDTINNYNDVNSDEYNFNDTITLPNSIDWRDLGAVTPIKQQGACFSCWAFTAVAAVEGINQIVTGDLISLSEQQLVDCDHKSCDVYHVYKSFEYIQRNSGIDTEEDYPYTAAYNQYCDTSKENNKVVTIDGHGWVPRNKENFLKARVALQPVGASVEAYQRAFQNYGTGVFTGFCGRQQDHAVTIIGYGNEEGIDYWLIKNSWGTTWGEAGYMKLERNIGDIYGKCGVAEWPSYPVKFKHMKQMKSNPLGAKEVPGAPDFSHSDGAAGKITSK</sequence>
<accession>A0ACB7VF35</accession>
<dbReference type="EC" id="3.4.22.14" evidence="1"/>
<dbReference type="EMBL" id="CM037019">
    <property type="protein sequence ID" value="KAH7672346.1"/>
    <property type="molecule type" value="Genomic_DNA"/>
</dbReference>
<protein>
    <submittedName>
        <fullName evidence="1">Actinidain protein</fullName>
        <ecNumber evidence="1">3.4.22.14</ecNumber>
    </submittedName>
</protein>
<organism evidence="1 2">
    <name type="scientific">Dioscorea alata</name>
    <name type="common">Purple yam</name>
    <dbReference type="NCBI Taxonomy" id="55571"/>
    <lineage>
        <taxon>Eukaryota</taxon>
        <taxon>Viridiplantae</taxon>
        <taxon>Streptophyta</taxon>
        <taxon>Embryophyta</taxon>
        <taxon>Tracheophyta</taxon>
        <taxon>Spermatophyta</taxon>
        <taxon>Magnoliopsida</taxon>
        <taxon>Liliopsida</taxon>
        <taxon>Dioscoreales</taxon>
        <taxon>Dioscoreaceae</taxon>
        <taxon>Dioscorea</taxon>
    </lineage>
</organism>
<keyword evidence="2" id="KW-1185">Reference proteome</keyword>
<dbReference type="Proteomes" id="UP000827976">
    <property type="component" value="Chromosome 9"/>
</dbReference>
<evidence type="ECO:0000313" key="2">
    <source>
        <dbReference type="Proteomes" id="UP000827976"/>
    </source>
</evidence>
<comment type="caution">
    <text evidence="1">The sequence shown here is derived from an EMBL/GenBank/DDBJ whole genome shotgun (WGS) entry which is preliminary data.</text>
</comment>
<proteinExistence type="predicted"/>
<name>A0ACB7VF35_DIOAL</name>